<organism evidence="2 3">
    <name type="scientific">Bacillus inaquosorum</name>
    <dbReference type="NCBI Taxonomy" id="483913"/>
    <lineage>
        <taxon>Bacteria</taxon>
        <taxon>Bacillati</taxon>
        <taxon>Bacillota</taxon>
        <taxon>Bacilli</taxon>
        <taxon>Bacillales</taxon>
        <taxon>Bacillaceae</taxon>
        <taxon>Bacillus</taxon>
    </lineage>
</organism>
<dbReference type="EMBL" id="JALAXJ010000015">
    <property type="protein sequence ID" value="MCY9230483.1"/>
    <property type="molecule type" value="Genomic_DNA"/>
</dbReference>
<name>A0A9Q4HU79_9BACI</name>
<dbReference type="SMART" id="SM00849">
    <property type="entry name" value="Lactamase_B"/>
    <property type="match status" value="1"/>
</dbReference>
<dbReference type="InterPro" id="IPR050855">
    <property type="entry name" value="NDM-1-like"/>
</dbReference>
<dbReference type="AlphaFoldDB" id="A0A9Q4HU79"/>
<evidence type="ECO:0000313" key="2">
    <source>
        <dbReference type="EMBL" id="MCY9230483.1"/>
    </source>
</evidence>
<evidence type="ECO:0000259" key="1">
    <source>
        <dbReference type="SMART" id="SM00849"/>
    </source>
</evidence>
<dbReference type="Gene3D" id="3.60.15.10">
    <property type="entry name" value="Ribonuclease Z/Hydroxyacylglutathione hydrolase-like"/>
    <property type="match status" value="1"/>
</dbReference>
<proteinExistence type="predicted"/>
<sequence length="241" mass="26236">MTKSTIEPMTLNIEVPAFPGGQWPINPTLIISENAVVLVDTGMPRSENLIAAELEKRGLSINQLTAIILTHQDIDHVGSLAKLLEVNPNIEVLAHEFERPYIEGNLPLIKGLPGPLDEQFSEGYVVPTEAPVIKRTLTDGEELNIAGGLIIIHTPGHTDGHISLYHPASKTLIAGDAMIIRDLNLEGPNPMHTPDLEKAYKSITKFAAFDIKRVICYHGGMYESETLNEEIAHIAATGSAE</sequence>
<dbReference type="PANTHER" id="PTHR42951:SF15">
    <property type="entry name" value="METALLO-BETA-LACTAMASE SUPERFAMILY PROTEIN"/>
    <property type="match status" value="1"/>
</dbReference>
<dbReference type="InterPro" id="IPR001279">
    <property type="entry name" value="Metallo-B-lactamas"/>
</dbReference>
<dbReference type="Pfam" id="PF00753">
    <property type="entry name" value="Lactamase_B"/>
    <property type="match status" value="1"/>
</dbReference>
<gene>
    <name evidence="2" type="ORF">MOE99_14230</name>
</gene>
<dbReference type="Proteomes" id="UP001066278">
    <property type="component" value="Unassembled WGS sequence"/>
</dbReference>
<dbReference type="CDD" id="cd07721">
    <property type="entry name" value="yflN-like_MBL-fold"/>
    <property type="match status" value="1"/>
</dbReference>
<comment type="caution">
    <text evidence="2">The sequence shown here is derived from an EMBL/GenBank/DDBJ whole genome shotgun (WGS) entry which is preliminary data.</text>
</comment>
<dbReference type="InterPro" id="IPR036866">
    <property type="entry name" value="RibonucZ/Hydroxyglut_hydro"/>
</dbReference>
<dbReference type="RefSeq" id="WP_268285998.1">
    <property type="nucleotide sequence ID" value="NZ_JALALE010000004.1"/>
</dbReference>
<dbReference type="PANTHER" id="PTHR42951">
    <property type="entry name" value="METALLO-BETA-LACTAMASE DOMAIN-CONTAINING"/>
    <property type="match status" value="1"/>
</dbReference>
<reference evidence="2" key="1">
    <citation type="submission" date="2022-02" db="EMBL/GenBank/DDBJ databases">
        <title>Crop Bioprotection Bacillus Genome Sequencing.</title>
        <authorList>
            <person name="Dunlap C."/>
        </authorList>
    </citation>
    <scope>NUCLEOTIDE SEQUENCE</scope>
    <source>
        <strain evidence="2">T20C13</strain>
    </source>
</reference>
<accession>A0A9Q4HU79</accession>
<dbReference type="SUPFAM" id="SSF56281">
    <property type="entry name" value="Metallo-hydrolase/oxidoreductase"/>
    <property type="match status" value="1"/>
</dbReference>
<evidence type="ECO:0000313" key="3">
    <source>
        <dbReference type="Proteomes" id="UP001066278"/>
    </source>
</evidence>
<protein>
    <submittedName>
        <fullName evidence="2">MBL fold metallo-hydrolase</fullName>
    </submittedName>
</protein>
<feature type="domain" description="Metallo-beta-lactamase" evidence="1">
    <location>
        <begin position="24"/>
        <end position="218"/>
    </location>
</feature>